<keyword evidence="2" id="KW-1185">Reference proteome</keyword>
<dbReference type="EMBL" id="JAIWYP010000012">
    <property type="protein sequence ID" value="KAH3727195.1"/>
    <property type="molecule type" value="Genomic_DNA"/>
</dbReference>
<organism evidence="1 2">
    <name type="scientific">Dreissena polymorpha</name>
    <name type="common">Zebra mussel</name>
    <name type="synonym">Mytilus polymorpha</name>
    <dbReference type="NCBI Taxonomy" id="45954"/>
    <lineage>
        <taxon>Eukaryota</taxon>
        <taxon>Metazoa</taxon>
        <taxon>Spiralia</taxon>
        <taxon>Lophotrochozoa</taxon>
        <taxon>Mollusca</taxon>
        <taxon>Bivalvia</taxon>
        <taxon>Autobranchia</taxon>
        <taxon>Heteroconchia</taxon>
        <taxon>Euheterodonta</taxon>
        <taxon>Imparidentia</taxon>
        <taxon>Neoheterodontei</taxon>
        <taxon>Myida</taxon>
        <taxon>Dreissenoidea</taxon>
        <taxon>Dreissenidae</taxon>
        <taxon>Dreissena</taxon>
    </lineage>
</organism>
<dbReference type="AlphaFoldDB" id="A0A9D4HQF5"/>
<dbReference type="Proteomes" id="UP000828390">
    <property type="component" value="Unassembled WGS sequence"/>
</dbReference>
<evidence type="ECO:0000313" key="2">
    <source>
        <dbReference type="Proteomes" id="UP000828390"/>
    </source>
</evidence>
<sequence>MSANEEETRFLYLSTVLKDIGVSKGVILLRRNPHLTEELLFTAQVRLDGYDNDLFIFGSQSEGTATI</sequence>
<evidence type="ECO:0000313" key="1">
    <source>
        <dbReference type="EMBL" id="KAH3727195.1"/>
    </source>
</evidence>
<accession>A0A9D4HQF5</accession>
<proteinExistence type="predicted"/>
<gene>
    <name evidence="1" type="ORF">DPMN_053124</name>
</gene>
<reference evidence="1" key="1">
    <citation type="journal article" date="2019" name="bioRxiv">
        <title>The Genome of the Zebra Mussel, Dreissena polymorpha: A Resource for Invasive Species Research.</title>
        <authorList>
            <person name="McCartney M.A."/>
            <person name="Auch B."/>
            <person name="Kono T."/>
            <person name="Mallez S."/>
            <person name="Zhang Y."/>
            <person name="Obille A."/>
            <person name="Becker A."/>
            <person name="Abrahante J.E."/>
            <person name="Garbe J."/>
            <person name="Badalamenti J.P."/>
            <person name="Herman A."/>
            <person name="Mangelson H."/>
            <person name="Liachko I."/>
            <person name="Sullivan S."/>
            <person name="Sone E.D."/>
            <person name="Koren S."/>
            <person name="Silverstein K.A.T."/>
            <person name="Beckman K.B."/>
            <person name="Gohl D.M."/>
        </authorList>
    </citation>
    <scope>NUCLEOTIDE SEQUENCE</scope>
    <source>
        <strain evidence="1">Duluth1</strain>
        <tissue evidence="1">Whole animal</tissue>
    </source>
</reference>
<name>A0A9D4HQF5_DREPO</name>
<reference evidence="1" key="2">
    <citation type="submission" date="2020-11" db="EMBL/GenBank/DDBJ databases">
        <authorList>
            <person name="McCartney M.A."/>
            <person name="Auch B."/>
            <person name="Kono T."/>
            <person name="Mallez S."/>
            <person name="Becker A."/>
            <person name="Gohl D.M."/>
            <person name="Silverstein K.A.T."/>
            <person name="Koren S."/>
            <person name="Bechman K.B."/>
            <person name="Herman A."/>
            <person name="Abrahante J.E."/>
            <person name="Garbe J."/>
        </authorList>
    </citation>
    <scope>NUCLEOTIDE SEQUENCE</scope>
    <source>
        <strain evidence="1">Duluth1</strain>
        <tissue evidence="1">Whole animal</tissue>
    </source>
</reference>
<comment type="caution">
    <text evidence="1">The sequence shown here is derived from an EMBL/GenBank/DDBJ whole genome shotgun (WGS) entry which is preliminary data.</text>
</comment>
<protein>
    <submittedName>
        <fullName evidence="1">Uncharacterized protein</fullName>
    </submittedName>
</protein>